<dbReference type="AlphaFoldDB" id="A0A5C3QFQ0"/>
<keyword evidence="5" id="KW-1185">Reference proteome</keyword>
<evidence type="ECO:0000313" key="4">
    <source>
        <dbReference type="EMBL" id="TFL00826.1"/>
    </source>
</evidence>
<gene>
    <name evidence="4" type="ORF">BDV98DRAFT_96448</name>
</gene>
<dbReference type="SUPFAM" id="SSF52540">
    <property type="entry name" value="P-loop containing nucleoside triphosphate hydrolases"/>
    <property type="match status" value="1"/>
</dbReference>
<dbReference type="InterPro" id="IPR027417">
    <property type="entry name" value="P-loop_NTPase"/>
</dbReference>
<dbReference type="STRING" id="1884261.A0A5C3QFQ0"/>
<dbReference type="Proteomes" id="UP000305067">
    <property type="component" value="Unassembled WGS sequence"/>
</dbReference>
<dbReference type="InterPro" id="IPR056884">
    <property type="entry name" value="NPHP3-like_N"/>
</dbReference>
<accession>A0A5C3QFQ0</accession>
<dbReference type="Pfam" id="PF24883">
    <property type="entry name" value="NPHP3_N"/>
    <property type="match status" value="1"/>
</dbReference>
<dbReference type="OrthoDB" id="7464126at2759"/>
<organism evidence="4 5">
    <name type="scientific">Pterulicium gracile</name>
    <dbReference type="NCBI Taxonomy" id="1884261"/>
    <lineage>
        <taxon>Eukaryota</taxon>
        <taxon>Fungi</taxon>
        <taxon>Dikarya</taxon>
        <taxon>Basidiomycota</taxon>
        <taxon>Agaricomycotina</taxon>
        <taxon>Agaricomycetes</taxon>
        <taxon>Agaricomycetidae</taxon>
        <taxon>Agaricales</taxon>
        <taxon>Pleurotineae</taxon>
        <taxon>Pterulaceae</taxon>
        <taxon>Pterulicium</taxon>
    </lineage>
</organism>
<feature type="domain" description="Nephrocystin 3-like N-terminal" evidence="3">
    <location>
        <begin position="50"/>
        <end position="213"/>
    </location>
</feature>
<evidence type="ECO:0000256" key="1">
    <source>
        <dbReference type="ARBA" id="ARBA00022737"/>
    </source>
</evidence>
<reference evidence="4 5" key="1">
    <citation type="journal article" date="2019" name="Nat. Ecol. Evol.">
        <title>Megaphylogeny resolves global patterns of mushroom evolution.</title>
        <authorList>
            <person name="Varga T."/>
            <person name="Krizsan K."/>
            <person name="Foldi C."/>
            <person name="Dima B."/>
            <person name="Sanchez-Garcia M."/>
            <person name="Sanchez-Ramirez S."/>
            <person name="Szollosi G.J."/>
            <person name="Szarkandi J.G."/>
            <person name="Papp V."/>
            <person name="Albert L."/>
            <person name="Andreopoulos W."/>
            <person name="Angelini C."/>
            <person name="Antonin V."/>
            <person name="Barry K.W."/>
            <person name="Bougher N.L."/>
            <person name="Buchanan P."/>
            <person name="Buyck B."/>
            <person name="Bense V."/>
            <person name="Catcheside P."/>
            <person name="Chovatia M."/>
            <person name="Cooper J."/>
            <person name="Damon W."/>
            <person name="Desjardin D."/>
            <person name="Finy P."/>
            <person name="Geml J."/>
            <person name="Haridas S."/>
            <person name="Hughes K."/>
            <person name="Justo A."/>
            <person name="Karasinski D."/>
            <person name="Kautmanova I."/>
            <person name="Kiss B."/>
            <person name="Kocsube S."/>
            <person name="Kotiranta H."/>
            <person name="LaButti K.M."/>
            <person name="Lechner B.E."/>
            <person name="Liimatainen K."/>
            <person name="Lipzen A."/>
            <person name="Lukacs Z."/>
            <person name="Mihaltcheva S."/>
            <person name="Morgado L.N."/>
            <person name="Niskanen T."/>
            <person name="Noordeloos M.E."/>
            <person name="Ohm R.A."/>
            <person name="Ortiz-Santana B."/>
            <person name="Ovrebo C."/>
            <person name="Racz N."/>
            <person name="Riley R."/>
            <person name="Savchenko A."/>
            <person name="Shiryaev A."/>
            <person name="Soop K."/>
            <person name="Spirin V."/>
            <person name="Szebenyi C."/>
            <person name="Tomsovsky M."/>
            <person name="Tulloss R.E."/>
            <person name="Uehling J."/>
            <person name="Grigoriev I.V."/>
            <person name="Vagvolgyi C."/>
            <person name="Papp T."/>
            <person name="Martin F.M."/>
            <person name="Miettinen O."/>
            <person name="Hibbett D.S."/>
            <person name="Nagy L.G."/>
        </authorList>
    </citation>
    <scope>NUCLEOTIDE SEQUENCE [LARGE SCALE GENOMIC DNA]</scope>
    <source>
        <strain evidence="4 5">CBS 309.79</strain>
    </source>
</reference>
<feature type="region of interest" description="Disordered" evidence="2">
    <location>
        <begin position="394"/>
        <end position="417"/>
    </location>
</feature>
<evidence type="ECO:0000313" key="5">
    <source>
        <dbReference type="Proteomes" id="UP000305067"/>
    </source>
</evidence>
<protein>
    <recommendedName>
        <fullName evidence="3">Nephrocystin 3-like N-terminal domain-containing protein</fullName>
    </recommendedName>
</protein>
<evidence type="ECO:0000256" key="2">
    <source>
        <dbReference type="SAM" id="MobiDB-lite"/>
    </source>
</evidence>
<dbReference type="EMBL" id="ML178827">
    <property type="protein sequence ID" value="TFL00826.1"/>
    <property type="molecule type" value="Genomic_DNA"/>
</dbReference>
<proteinExistence type="predicted"/>
<keyword evidence="1" id="KW-0677">Repeat</keyword>
<feature type="compositionally biased region" description="Basic and acidic residues" evidence="2">
    <location>
        <begin position="403"/>
        <end position="417"/>
    </location>
</feature>
<name>A0A5C3QFQ0_9AGAR</name>
<dbReference type="PANTHER" id="PTHR10039">
    <property type="entry name" value="AMELOGENIN"/>
    <property type="match status" value="1"/>
</dbReference>
<dbReference type="PANTHER" id="PTHR10039:SF15">
    <property type="entry name" value="NACHT DOMAIN-CONTAINING PROTEIN"/>
    <property type="match status" value="1"/>
</dbReference>
<dbReference type="Gene3D" id="3.40.50.300">
    <property type="entry name" value="P-loop containing nucleotide triphosphate hydrolases"/>
    <property type="match status" value="1"/>
</dbReference>
<sequence>MVVTTTATTNNFILPGAADDELFAAIKYLYSLSLDHEPHHDDAYDQHVPGTGAWFLEGEKYNRWKTERNANLACVGQMGSGKTVLSSLIIEDLRETYPNDTAVLFVYNDISRSARQSAHITLVTLFAQALERLPHGQASPAILRSLYRHRQIRPDSVPNKQTIKKDLTSCLGNFDRVFVVVDALDQATDRTYGSEELVKILATLKCTTVITSRLSIPNIGAHYEELQVKASPEALKLLITQTLDNGGTLQELLGSDSKFRDTVSQRVLDEADGIFSVCRCRLDYLRLAQTVADIKSRLEEAPKGLCDLYRRRYAELCEEDSSAVRLIYLLIALKDRRMGARAAMQYLGCSSWRKTRVTGEATGSPADHIRSISDVLSTCRGFLILHRAMFSPRAKGTPASKSEAAHSIDKNRFARPV</sequence>
<evidence type="ECO:0000259" key="3">
    <source>
        <dbReference type="Pfam" id="PF24883"/>
    </source>
</evidence>